<feature type="signal peptide" evidence="2">
    <location>
        <begin position="1"/>
        <end position="20"/>
    </location>
</feature>
<evidence type="ECO:0000259" key="3">
    <source>
        <dbReference type="Pfam" id="PF11790"/>
    </source>
</evidence>
<feature type="compositionally biased region" description="Low complexity" evidence="1">
    <location>
        <begin position="43"/>
        <end position="70"/>
    </location>
</feature>
<proteinExistence type="predicted"/>
<dbReference type="GO" id="GO:0071966">
    <property type="term" value="P:fungal-type cell wall polysaccharide metabolic process"/>
    <property type="evidence" value="ECO:0007669"/>
    <property type="project" value="TreeGrafter"/>
</dbReference>
<dbReference type="PANTHER" id="PTHR34154:SF10">
    <property type="entry name" value="ASL1-LIKE GLYCOSYL HYDROLASE CATALYTIC DOMAIN-CONTAINING PROTEIN"/>
    <property type="match status" value="1"/>
</dbReference>
<name>A0AAW0G9U3_9APHY</name>
<dbReference type="InterPro" id="IPR053183">
    <property type="entry name" value="ASL1"/>
</dbReference>
<evidence type="ECO:0000256" key="1">
    <source>
        <dbReference type="SAM" id="MobiDB-lite"/>
    </source>
</evidence>
<dbReference type="GO" id="GO:0009277">
    <property type="term" value="C:fungal-type cell wall"/>
    <property type="evidence" value="ECO:0007669"/>
    <property type="project" value="TreeGrafter"/>
</dbReference>
<accession>A0AAW0G9U3</accession>
<dbReference type="AlphaFoldDB" id="A0AAW0G9U3"/>
<feature type="region of interest" description="Disordered" evidence="1">
    <location>
        <begin position="26"/>
        <end position="70"/>
    </location>
</feature>
<dbReference type="PANTHER" id="PTHR34154">
    <property type="entry name" value="ALKALI-SENSITIVE LINKAGE PROTEIN 1"/>
    <property type="match status" value="1"/>
</dbReference>
<feature type="domain" description="Asl1-like glycosyl hydrolase catalytic" evidence="3">
    <location>
        <begin position="75"/>
        <end position="302"/>
    </location>
</feature>
<dbReference type="Pfam" id="PF11790">
    <property type="entry name" value="Glyco_hydro_cc"/>
    <property type="match status" value="1"/>
</dbReference>
<protein>
    <recommendedName>
        <fullName evidence="3">Asl1-like glycosyl hydrolase catalytic domain-containing protein</fullName>
    </recommendedName>
</protein>
<keyword evidence="5" id="KW-1185">Reference proteome</keyword>
<dbReference type="SUPFAM" id="SSF51445">
    <property type="entry name" value="(Trans)glycosidases"/>
    <property type="match status" value="1"/>
</dbReference>
<comment type="caution">
    <text evidence="4">The sequence shown here is derived from an EMBL/GenBank/DDBJ whole genome shotgun (WGS) entry which is preliminary data.</text>
</comment>
<dbReference type="EMBL" id="JASBNA010000008">
    <property type="protein sequence ID" value="KAK7689576.1"/>
    <property type="molecule type" value="Genomic_DNA"/>
</dbReference>
<dbReference type="Gene3D" id="3.20.20.80">
    <property type="entry name" value="Glycosidases"/>
    <property type="match status" value="1"/>
</dbReference>
<dbReference type="InterPro" id="IPR024655">
    <property type="entry name" value="Asl1_glyco_hydro_catalytic"/>
</dbReference>
<organism evidence="4 5">
    <name type="scientific">Cerrena zonata</name>
    <dbReference type="NCBI Taxonomy" id="2478898"/>
    <lineage>
        <taxon>Eukaryota</taxon>
        <taxon>Fungi</taxon>
        <taxon>Dikarya</taxon>
        <taxon>Basidiomycota</taxon>
        <taxon>Agaricomycotina</taxon>
        <taxon>Agaricomycetes</taxon>
        <taxon>Polyporales</taxon>
        <taxon>Cerrenaceae</taxon>
        <taxon>Cerrena</taxon>
    </lineage>
</organism>
<evidence type="ECO:0000256" key="2">
    <source>
        <dbReference type="SAM" id="SignalP"/>
    </source>
</evidence>
<evidence type="ECO:0000313" key="4">
    <source>
        <dbReference type="EMBL" id="KAK7689576.1"/>
    </source>
</evidence>
<reference evidence="4 5" key="1">
    <citation type="submission" date="2022-09" db="EMBL/GenBank/DDBJ databases">
        <authorList>
            <person name="Palmer J.M."/>
        </authorList>
    </citation>
    <scope>NUCLEOTIDE SEQUENCE [LARGE SCALE GENOMIC DNA]</scope>
    <source>
        <strain evidence="4 5">DSM 7382</strain>
    </source>
</reference>
<feature type="chain" id="PRO_5043877946" description="Asl1-like glycosyl hydrolase catalytic domain-containing protein" evidence="2">
    <location>
        <begin position="21"/>
        <end position="305"/>
    </location>
</feature>
<gene>
    <name evidence="4" type="ORF">QCA50_007368</name>
</gene>
<sequence>MKFSAALVSVAVLLAGSVQAVHVKRADHNNIHRRHNSPSGVYTPPAQTTQVSAPAPTTTASTGTTDGTSTGAKRGLAFNDPSLCKNFDTSKFAFSYNWFSSNSGSLPSGVEYFSMLWSSDASKTGIWNNDATAAIASGTKHLLAFNEPDLSSQANMSPESAAQAFQTYMNPFSGKAKLIGPAVTNGAAPMGTAWLDNFIAACNGQCKLDGHAFHIYDSASNVDYFKNYITDFVNKYSNNGQLEIYLTEFGATGTADEQAAFLQQMIPFLDGLEHLTGYAYFGVLPNSLVNSDGSLTTIGQTYKNT</sequence>
<evidence type="ECO:0000313" key="5">
    <source>
        <dbReference type="Proteomes" id="UP001385951"/>
    </source>
</evidence>
<dbReference type="InterPro" id="IPR017853">
    <property type="entry name" value="GH"/>
</dbReference>
<dbReference type="Proteomes" id="UP001385951">
    <property type="component" value="Unassembled WGS sequence"/>
</dbReference>
<keyword evidence="2" id="KW-0732">Signal</keyword>